<dbReference type="InterPro" id="IPR023213">
    <property type="entry name" value="CAT-like_dom_sf"/>
</dbReference>
<sequence length="459" mass="50680">MSDSPGLLALSPLDHIPAKLFLPYILYFDTTDTQTALSTLQKGIDRLISELPWLAGDVVLYSVPDGPKNRMHIAPPCVPLSDVPMLKIKHFDGDADSHSHPIQSYLPLPTFIPASQQRPVLRFQANVFHSRIIAAMSFWHSVFDGTGAGMILEAVAECCKSTNEEITTSLVQTIAKTHDDLRKEVANFPSKCVKRLDHSIELGTPVFDPNISTEQWNAIESALSSIVETKRYTFRPEKVAKVKDICTQLMPQLQSSEWISSNDVITATLAICVDRALHPERADRTQSADFLMAVDLRSRVDPPLPETYLGNAIFPVHDDIYSEEMAGQTGDDADFLHLAQLALRIRMKLTSMDKTLMYSASAAVADYEDWTKVEAGPAGIIVTSWRGLKVFSLDFGAGLGHIVDFEPGLTLVPGGCIFLPSRTSLEKSEATPMWEVCITLKAGDSQLLEKDPLFNRILA</sequence>
<accession>A0A100ILP6</accession>
<dbReference type="PANTHER" id="PTHR31642:SF310">
    <property type="entry name" value="FATTY ALCOHOL:CAFFEOYL-COA ACYLTRANSFERASE"/>
    <property type="match status" value="1"/>
</dbReference>
<keyword evidence="1 2" id="KW-0808">Transferase</keyword>
<dbReference type="VEuPathDB" id="FungiDB:M747DRAFT_298836"/>
<dbReference type="Pfam" id="PF02458">
    <property type="entry name" value="Transferase"/>
    <property type="match status" value="1"/>
</dbReference>
<dbReference type="PANTHER" id="PTHR31642">
    <property type="entry name" value="TRICHOTHECENE 3-O-ACETYLTRANSFERASE"/>
    <property type="match status" value="1"/>
</dbReference>
<dbReference type="Proteomes" id="UP000068243">
    <property type="component" value="Unassembled WGS sequence"/>
</dbReference>
<dbReference type="GO" id="GO:0016747">
    <property type="term" value="F:acyltransferase activity, transferring groups other than amino-acyl groups"/>
    <property type="evidence" value="ECO:0007669"/>
    <property type="project" value="TreeGrafter"/>
</dbReference>
<comment type="caution">
    <text evidence="2">The sequence shown here is derived from an EMBL/GenBank/DDBJ whole genome shotgun (WGS) entry which is preliminary data.</text>
</comment>
<dbReference type="VEuPathDB" id="FungiDB:ASPNIDRAFT2_1124775"/>
<gene>
    <name evidence="2" type="ORF">ABL_06190</name>
</gene>
<dbReference type="VEuPathDB" id="FungiDB:ATCC64974_66680"/>
<name>A0A100ILP6_ASPNG</name>
<proteinExistence type="predicted"/>
<dbReference type="OrthoDB" id="1862401at2759"/>
<dbReference type="PaxDb" id="5061-CADANGAP00013077"/>
<dbReference type="Gene3D" id="3.30.559.10">
    <property type="entry name" value="Chloramphenicol acetyltransferase-like domain"/>
    <property type="match status" value="2"/>
</dbReference>
<evidence type="ECO:0000313" key="3">
    <source>
        <dbReference type="Proteomes" id="UP000068243"/>
    </source>
</evidence>
<organism evidence="2 3">
    <name type="scientific">Aspergillus niger</name>
    <dbReference type="NCBI Taxonomy" id="5061"/>
    <lineage>
        <taxon>Eukaryota</taxon>
        <taxon>Fungi</taxon>
        <taxon>Dikarya</taxon>
        <taxon>Ascomycota</taxon>
        <taxon>Pezizomycotina</taxon>
        <taxon>Eurotiomycetes</taxon>
        <taxon>Eurotiomycetidae</taxon>
        <taxon>Eurotiales</taxon>
        <taxon>Aspergillaceae</taxon>
        <taxon>Aspergillus</taxon>
        <taxon>Aspergillus subgen. Circumdati</taxon>
    </lineage>
</organism>
<dbReference type="OMA" id="ILPRMYF"/>
<dbReference type="InterPro" id="IPR050317">
    <property type="entry name" value="Plant_Fungal_Acyltransferase"/>
</dbReference>
<dbReference type="EMBL" id="BCMY01000009">
    <property type="protein sequence ID" value="GAQ43529.1"/>
    <property type="molecule type" value="Genomic_DNA"/>
</dbReference>
<protein>
    <submittedName>
        <fullName evidence="2">Acetyltransferase</fullName>
    </submittedName>
</protein>
<evidence type="ECO:0000313" key="2">
    <source>
        <dbReference type="EMBL" id="GAQ43529.1"/>
    </source>
</evidence>
<dbReference type="AlphaFoldDB" id="A0A100ILP6"/>
<dbReference type="VEuPathDB" id="FungiDB:An16g08610"/>
<evidence type="ECO:0000256" key="1">
    <source>
        <dbReference type="ARBA" id="ARBA00022679"/>
    </source>
</evidence>
<reference evidence="3" key="1">
    <citation type="journal article" date="2016" name="Genome Announc.">
        <title>Draft genome sequence of Aspergillus niger strain An76.</title>
        <authorList>
            <person name="Gong W."/>
            <person name="Cheng Z."/>
            <person name="Zhang H."/>
            <person name="Liu L."/>
            <person name="Gao P."/>
            <person name="Wang L."/>
        </authorList>
    </citation>
    <scope>NUCLEOTIDE SEQUENCE [LARGE SCALE GENOMIC DNA]</scope>
    <source>
        <strain evidence="3">An76</strain>
    </source>
</reference>